<accession>Q7VE36</accession>
<dbReference type="STRING" id="167539.Pro_0178"/>
<name>Q7VE36_PROMA</name>
<protein>
    <submittedName>
        <fullName evidence="1">Uncharacterized protein</fullName>
    </submittedName>
</protein>
<proteinExistence type="predicted"/>
<evidence type="ECO:0000313" key="1">
    <source>
        <dbReference type="EMBL" id="AAP99224.1"/>
    </source>
</evidence>
<dbReference type="Proteomes" id="UP000001420">
    <property type="component" value="Chromosome"/>
</dbReference>
<dbReference type="HOGENOM" id="CLU_194672_0_0_3"/>
<dbReference type="OrthoDB" id="542395at2"/>
<dbReference type="EnsemblBacteria" id="AAP99224">
    <property type="protein sequence ID" value="AAP99224"/>
    <property type="gene ID" value="Pro_0178"/>
</dbReference>
<evidence type="ECO:0000313" key="2">
    <source>
        <dbReference type="Proteomes" id="UP000001420"/>
    </source>
</evidence>
<dbReference type="EMBL" id="AE017126">
    <property type="protein sequence ID" value="AAP99224.1"/>
    <property type="molecule type" value="Genomic_DNA"/>
</dbReference>
<dbReference type="PATRIC" id="fig|167539.5.peg.185"/>
<sequence>MYGLYDIDGILRFTGSDRESCMAYAELLDIGLGDYCLMDLPDSKQLEIKRRAKPAQGHLHQAKNNN</sequence>
<dbReference type="AlphaFoldDB" id="Q7VE36"/>
<dbReference type="KEGG" id="pma:Pro_0178"/>
<organism evidence="1 2">
    <name type="scientific">Prochlorococcus marinus (strain SARG / CCMP1375 / SS120)</name>
    <dbReference type="NCBI Taxonomy" id="167539"/>
    <lineage>
        <taxon>Bacteria</taxon>
        <taxon>Bacillati</taxon>
        <taxon>Cyanobacteriota</taxon>
        <taxon>Cyanophyceae</taxon>
        <taxon>Synechococcales</taxon>
        <taxon>Prochlorococcaceae</taxon>
        <taxon>Prochlorococcus</taxon>
    </lineage>
</organism>
<reference evidence="1 2" key="1">
    <citation type="journal article" date="2003" name="Proc. Natl. Acad. Sci. U.S.A.">
        <title>Genome sequence of the cyanobacterium Prochlorococcus marinus SS120, a nearly minimal oxyphototrophic genome.</title>
        <authorList>
            <person name="Dufresne A."/>
            <person name="Salanoubat M."/>
            <person name="Partensky F."/>
            <person name="Artiguenave F."/>
            <person name="Axmann I.M."/>
            <person name="Barbe V."/>
            <person name="Duprat S."/>
            <person name="Galperin M.Y."/>
            <person name="Koonin E.V."/>
            <person name="Le Gall F."/>
            <person name="Makarova K.S."/>
            <person name="Ostrowski M."/>
            <person name="Oztas S."/>
            <person name="Robert C."/>
            <person name="Rogozin I.B."/>
            <person name="Scanlan D.J."/>
            <person name="Tandeau de Marsac N."/>
            <person name="Weissenbach J."/>
            <person name="Wincker P."/>
            <person name="Wolf Y.I."/>
            <person name="Hess W.R."/>
        </authorList>
    </citation>
    <scope>NUCLEOTIDE SEQUENCE [LARGE SCALE GENOMIC DNA]</scope>
    <source>
        <strain evidence="2">SARG / CCMP1375 / SS120</strain>
    </source>
</reference>
<keyword evidence="2" id="KW-1185">Reference proteome</keyword>
<gene>
    <name evidence="1" type="ordered locus">Pro_0178</name>
</gene>